<evidence type="ECO:0000256" key="5">
    <source>
        <dbReference type="ARBA" id="ARBA00022843"/>
    </source>
</evidence>
<reference evidence="10" key="1">
    <citation type="submission" date="2020-05" db="EMBL/GenBank/DDBJ databases">
        <title>Mycena genomes resolve the evolution of fungal bioluminescence.</title>
        <authorList>
            <person name="Tsai I.J."/>
        </authorList>
    </citation>
    <scope>NUCLEOTIDE SEQUENCE</scope>
    <source>
        <strain evidence="10">CCC161011</strain>
    </source>
</reference>
<sequence length="480" mass="54557">MASAASMPAVNADLVTFWSFLEDGLNNIMANPDIEYSKYMSLYIVIYNYCTSVDRAGAIADRTGANLMGADLYNNLVRYFVTHLKPLCEKSDSFQDEDLLQYYAYEWEKYSAGANFINRISAYLNRHWIKRERDKGRKGVYPVYTLALVQWKDNLFVPVQQKHRKLGSAILRLIELHRNGEIIDQGLVKKVVDSMVLLGLDQANPEKACLDVYKEHFEVPFIDATEQYYKNESESFLAENSLSNYLIKVEKRLREEEDRVQQYLDPGTRKPLITNCEHVLIQEHSKLMWDNFQALLDNDKDEDLQRMYALLSRIPEGLEPLHKIFEEHVKKAGLAAVAKLIGRENAAEEGDADAVDPEACVDALLDVHKKNSDTVRQCFGGEDGFIASLDAGCREFVNHNATTGAPTSKLAKLLVKHADLLLQKISKVEEDALQAALSRVMLLFKYIEDKDVQQFYMTQLSKRLIHGASAPDDSEVIAQV</sequence>
<name>A0A8H7CNH5_9AGAR</name>
<feature type="domain" description="Cullin family profile" evidence="9">
    <location>
        <begin position="409"/>
        <end position="480"/>
    </location>
</feature>
<dbReference type="PANTHER" id="PTHR11932">
    <property type="entry name" value="CULLIN"/>
    <property type="match status" value="1"/>
</dbReference>
<evidence type="ECO:0000256" key="4">
    <source>
        <dbReference type="ARBA" id="ARBA00022786"/>
    </source>
</evidence>
<evidence type="ECO:0000313" key="11">
    <source>
        <dbReference type="Proteomes" id="UP000620124"/>
    </source>
</evidence>
<evidence type="ECO:0000256" key="1">
    <source>
        <dbReference type="ARBA" id="ARBA00004906"/>
    </source>
</evidence>
<dbReference type="InterPro" id="IPR016158">
    <property type="entry name" value="Cullin_homology"/>
</dbReference>
<dbReference type="OrthoDB" id="27073at2759"/>
<dbReference type="InterPro" id="IPR001373">
    <property type="entry name" value="Cullin_N"/>
</dbReference>
<dbReference type="SUPFAM" id="SSF74788">
    <property type="entry name" value="Cullin repeat-like"/>
    <property type="match status" value="1"/>
</dbReference>
<dbReference type="InterPro" id="IPR016159">
    <property type="entry name" value="Cullin_repeat-like_dom_sf"/>
</dbReference>
<evidence type="ECO:0000256" key="3">
    <source>
        <dbReference type="ARBA" id="ARBA00022499"/>
    </source>
</evidence>
<comment type="caution">
    <text evidence="10">The sequence shown here is derived from an EMBL/GenBank/DDBJ whole genome shotgun (WGS) entry which is preliminary data.</text>
</comment>
<keyword evidence="4" id="KW-0833">Ubl conjugation pathway</keyword>
<keyword evidence="3" id="KW-1017">Isopeptide bond</keyword>
<dbReference type="FunFam" id="1.20.1310.10:FF:000011">
    <property type="entry name" value="Cullin 1"/>
    <property type="match status" value="1"/>
</dbReference>
<evidence type="ECO:0000256" key="8">
    <source>
        <dbReference type="RuleBase" id="RU003829"/>
    </source>
</evidence>
<dbReference type="Pfam" id="PF00888">
    <property type="entry name" value="Cullin"/>
    <property type="match status" value="1"/>
</dbReference>
<dbReference type="SUPFAM" id="SSF75632">
    <property type="entry name" value="Cullin homology domain"/>
    <property type="match status" value="1"/>
</dbReference>
<organism evidence="10 11">
    <name type="scientific">Mycena venus</name>
    <dbReference type="NCBI Taxonomy" id="2733690"/>
    <lineage>
        <taxon>Eukaryota</taxon>
        <taxon>Fungi</taxon>
        <taxon>Dikarya</taxon>
        <taxon>Basidiomycota</taxon>
        <taxon>Agaricomycotina</taxon>
        <taxon>Agaricomycetes</taxon>
        <taxon>Agaricomycetidae</taxon>
        <taxon>Agaricales</taxon>
        <taxon>Marasmiineae</taxon>
        <taxon>Mycenaceae</taxon>
        <taxon>Mycena</taxon>
    </lineage>
</organism>
<dbReference type="FunFam" id="1.20.1310.10:FF:000026">
    <property type="entry name" value="Cullin 1"/>
    <property type="match status" value="1"/>
</dbReference>
<dbReference type="Proteomes" id="UP000620124">
    <property type="component" value="Unassembled WGS sequence"/>
</dbReference>
<dbReference type="EMBL" id="JACAZI010000017">
    <property type="protein sequence ID" value="KAF7342417.1"/>
    <property type="molecule type" value="Genomic_DNA"/>
</dbReference>
<keyword evidence="11" id="KW-1185">Reference proteome</keyword>
<dbReference type="InterPro" id="IPR045093">
    <property type="entry name" value="Cullin"/>
</dbReference>
<comment type="similarity">
    <text evidence="2 7 8">Belongs to the cullin family.</text>
</comment>
<dbReference type="GO" id="GO:0031146">
    <property type="term" value="P:SCF-dependent proteasomal ubiquitin-dependent protein catabolic process"/>
    <property type="evidence" value="ECO:0007669"/>
    <property type="project" value="UniProtKB-ARBA"/>
</dbReference>
<dbReference type="GO" id="GO:0031625">
    <property type="term" value="F:ubiquitin protein ligase binding"/>
    <property type="evidence" value="ECO:0007669"/>
    <property type="project" value="InterPro"/>
</dbReference>
<evidence type="ECO:0000259" key="9">
    <source>
        <dbReference type="PROSITE" id="PS50069"/>
    </source>
</evidence>
<evidence type="ECO:0000256" key="6">
    <source>
        <dbReference type="ARBA" id="ARBA00069612"/>
    </source>
</evidence>
<dbReference type="InterPro" id="IPR036317">
    <property type="entry name" value="Cullin_homology_sf"/>
</dbReference>
<accession>A0A8H7CNH5</accession>
<dbReference type="GO" id="GO:0019005">
    <property type="term" value="C:SCF ubiquitin ligase complex"/>
    <property type="evidence" value="ECO:0007669"/>
    <property type="project" value="UniProtKB-ARBA"/>
</dbReference>
<gene>
    <name evidence="10" type="ORF">MVEN_01830700</name>
</gene>
<evidence type="ECO:0000256" key="7">
    <source>
        <dbReference type="PROSITE-ProRule" id="PRU00330"/>
    </source>
</evidence>
<comment type="pathway">
    <text evidence="1">Protein modification; protein ubiquitination.</text>
</comment>
<evidence type="ECO:0000313" key="10">
    <source>
        <dbReference type="EMBL" id="KAF7342417.1"/>
    </source>
</evidence>
<dbReference type="Gene3D" id="1.20.1310.10">
    <property type="entry name" value="Cullin Repeats"/>
    <property type="match status" value="4"/>
</dbReference>
<dbReference type="PROSITE" id="PS50069">
    <property type="entry name" value="CULLIN_2"/>
    <property type="match status" value="1"/>
</dbReference>
<dbReference type="FunFam" id="1.20.1310.10:FF:000029">
    <property type="entry name" value="Cullin homolog 1"/>
    <property type="match status" value="1"/>
</dbReference>
<protein>
    <recommendedName>
        <fullName evidence="6">Cullin-1</fullName>
    </recommendedName>
</protein>
<evidence type="ECO:0000256" key="2">
    <source>
        <dbReference type="ARBA" id="ARBA00006019"/>
    </source>
</evidence>
<keyword evidence="5" id="KW-0832">Ubl conjugation</keyword>
<dbReference type="AlphaFoldDB" id="A0A8H7CNH5"/>
<proteinExistence type="inferred from homology"/>